<dbReference type="Proteomes" id="UP001159363">
    <property type="component" value="Chromosome 16"/>
</dbReference>
<organism evidence="2 3">
    <name type="scientific">Dryococelus australis</name>
    <dbReference type="NCBI Taxonomy" id="614101"/>
    <lineage>
        <taxon>Eukaryota</taxon>
        <taxon>Metazoa</taxon>
        <taxon>Ecdysozoa</taxon>
        <taxon>Arthropoda</taxon>
        <taxon>Hexapoda</taxon>
        <taxon>Insecta</taxon>
        <taxon>Pterygota</taxon>
        <taxon>Neoptera</taxon>
        <taxon>Polyneoptera</taxon>
        <taxon>Phasmatodea</taxon>
        <taxon>Verophasmatodea</taxon>
        <taxon>Anareolatae</taxon>
        <taxon>Phasmatidae</taxon>
        <taxon>Eurycanthinae</taxon>
        <taxon>Dryococelus</taxon>
    </lineage>
</organism>
<comment type="caution">
    <text evidence="2">The sequence shown here is derived from an EMBL/GenBank/DDBJ whole genome shotgun (WGS) entry which is preliminary data.</text>
</comment>
<accession>A0ABQ9FZF5</accession>
<evidence type="ECO:0000313" key="3">
    <source>
        <dbReference type="Proteomes" id="UP001159363"/>
    </source>
</evidence>
<keyword evidence="3" id="KW-1185">Reference proteome</keyword>
<evidence type="ECO:0000313" key="2">
    <source>
        <dbReference type="EMBL" id="KAJ8865625.1"/>
    </source>
</evidence>
<proteinExistence type="predicted"/>
<protein>
    <submittedName>
        <fullName evidence="2">Uncharacterized protein</fullName>
    </submittedName>
</protein>
<gene>
    <name evidence="2" type="ORF">PR048_033145</name>
</gene>
<dbReference type="EMBL" id="JARBHB010000017">
    <property type="protein sequence ID" value="KAJ8865625.1"/>
    <property type="molecule type" value="Genomic_DNA"/>
</dbReference>
<name>A0ABQ9FZF5_9NEOP</name>
<sequence>MPAPLQRGMHLLSSYSLGSPCYDTPHAGSSAERHALVILVLAWVTLLRHTTCRLRCREECTCYPRTRLGHLVTTHHMPAPLQRGMHLLSSYSLGSPCYDTPHAGSTAERNALVNLVLAWVTLLRHTTCRLRCREECTCYPRTRLGHLVTTHHMPALLQRGMHLLSSYSLGSPCYDTPHAGSAAERHALVILVLAWVTLLRHTTCRLCCREACTCYPRTRLGHLVTTHHMPAPLQRGMSNSNTAARDAAKRSSTRMRGTRGSIDMGRKRKQVGCQDSPKAERQSAAKSLFSGAHSILRKRILHTWVRRGRCDMLRMAKASCEGASLVSQAAARSACQRETTSVFLLTTSHHKRLAGQGEWVFLRHLPPACRDSRVVQGVSLVTQGLVVRSKTASDMAVSLLASHQGDPGSIPGRVTPDFRMWESCRTIPLVGGSSRGSPVSPAPSFRLCSVLTSITLIGSQGLAVKSRPNLFTHSPFISLGSPPLWCGRNALPFGKFCVEWRVPRCGVVEMPCLSGSFVLSGESPAVSHPLWCGRNALPFGKFCVEWRVTRCGVVEMPCLSGSFVLSGESPAVLLEIARFRTKPGHLTCRRYLLFPSLATTTSLDEGGRGTIHSRGITDNMVRGGGPTARTFVSHQGDLGLIPSGVTRILACGNRTRTMPFVSHQGDLGLIHSGVTRILACGNRTRTMPFVSHQGDLGLIHSGVTRILACGNRTRTMPLVDRFPGAVPFPLHVSLYLGKDDSECHFKTSPVPNENSSFRWFSPLPLPLSGRHNPSFTDHDFCFRQRYKVRDANPLSSTNGYFSATSYLPPFYPVTSHSAPGCGNANYSVRALESEGLERGPTRRENILLLPSWCRTLDCSGTYWATPRTARHSSQSSGVSSDNSLANSVLGPPVIQSPWMFLVPVLLFRVPPQPTANHSTPERWQGNLSANHITPTGGEGGGCVQLVIPLPRTLPQRLDYSSSSVNSEARRSMTAVVPCLGLLPPPDARQTCSSATCQFCP</sequence>
<feature type="region of interest" description="Disordered" evidence="1">
    <location>
        <begin position="231"/>
        <end position="279"/>
    </location>
</feature>
<evidence type="ECO:0000256" key="1">
    <source>
        <dbReference type="SAM" id="MobiDB-lite"/>
    </source>
</evidence>
<reference evidence="2 3" key="1">
    <citation type="submission" date="2023-02" db="EMBL/GenBank/DDBJ databases">
        <title>LHISI_Scaffold_Assembly.</title>
        <authorList>
            <person name="Stuart O.P."/>
            <person name="Cleave R."/>
            <person name="Magrath M.J.L."/>
            <person name="Mikheyev A.S."/>
        </authorList>
    </citation>
    <scope>NUCLEOTIDE SEQUENCE [LARGE SCALE GENOMIC DNA]</scope>
    <source>
        <strain evidence="2">Daus_M_001</strain>
        <tissue evidence="2">Leg muscle</tissue>
    </source>
</reference>